<feature type="compositionally biased region" description="Basic and acidic residues" evidence="1">
    <location>
        <begin position="34"/>
        <end position="61"/>
    </location>
</feature>
<evidence type="ECO:0000313" key="2">
    <source>
        <dbReference type="EMBL" id="EQD39291.1"/>
    </source>
</evidence>
<dbReference type="InterPro" id="IPR007607">
    <property type="entry name" value="BacA/B"/>
</dbReference>
<gene>
    <name evidence="2" type="ORF">B1B_15433</name>
</gene>
<dbReference type="EMBL" id="AUZY01010268">
    <property type="protein sequence ID" value="EQD39291.1"/>
    <property type="molecule type" value="Genomic_DNA"/>
</dbReference>
<evidence type="ECO:0008006" key="3">
    <source>
        <dbReference type="Google" id="ProtNLM"/>
    </source>
</evidence>
<name>T0YUJ8_9ZZZZ</name>
<dbReference type="AlphaFoldDB" id="T0YUJ8"/>
<reference evidence="2" key="2">
    <citation type="journal article" date="2014" name="ISME J.">
        <title>Microbial stratification in low pH oxic and suboxic macroscopic growths along an acid mine drainage.</title>
        <authorList>
            <person name="Mendez-Garcia C."/>
            <person name="Mesa V."/>
            <person name="Sprenger R.R."/>
            <person name="Richter M."/>
            <person name="Diez M.S."/>
            <person name="Solano J."/>
            <person name="Bargiela R."/>
            <person name="Golyshina O.V."/>
            <person name="Manteca A."/>
            <person name="Ramos J.L."/>
            <person name="Gallego J.R."/>
            <person name="Llorente I."/>
            <person name="Martins Dos Santos V.A."/>
            <person name="Jensen O.N."/>
            <person name="Pelaez A.I."/>
            <person name="Sanchez J."/>
            <person name="Ferrer M."/>
        </authorList>
    </citation>
    <scope>NUCLEOTIDE SEQUENCE</scope>
</reference>
<reference evidence="2" key="1">
    <citation type="submission" date="2013-08" db="EMBL/GenBank/DDBJ databases">
        <authorList>
            <person name="Mendez C."/>
            <person name="Richter M."/>
            <person name="Ferrer M."/>
            <person name="Sanchez J."/>
        </authorList>
    </citation>
    <scope>NUCLEOTIDE SEQUENCE</scope>
</reference>
<comment type="caution">
    <text evidence="2">The sequence shown here is derived from an EMBL/GenBank/DDBJ whole genome shotgun (WGS) entry which is preliminary data.</text>
</comment>
<proteinExistence type="predicted"/>
<sequence length="302" mass="32728">MDKDLRKKLIERLEQGAITAELYEEILKRWNSTDYKEKERTGQKESEDKKNDDHDKKERGSSVKVMGSGQFDDVYARELSISGSGRITGNVDVINMEISGAATVDGNAMVSEDLEVSGSLKIEGDAVAKNLDLSGSLKARSLESKIVDASGSLSIVQGVNAEEIEISGMGKMSTLTCVKLDSSGKIASGMIKAESIDIDGIIDSDEIECKAIRIDLSSNRGRIGKLNCNSVKISRQWRRFHSSSIRIDEITCITADLEGVIATKIVGDDITLGGGCDVDYVEAKTLKLSENAVVRKKNVSGE</sequence>
<accession>T0YUJ8</accession>
<dbReference type="Pfam" id="PF04519">
    <property type="entry name" value="Bactofilin"/>
    <property type="match status" value="1"/>
</dbReference>
<feature type="region of interest" description="Disordered" evidence="1">
    <location>
        <begin position="33"/>
        <end position="63"/>
    </location>
</feature>
<evidence type="ECO:0000256" key="1">
    <source>
        <dbReference type="SAM" id="MobiDB-lite"/>
    </source>
</evidence>
<protein>
    <recommendedName>
        <fullName evidence="3">Polymer-forming cytoskeletal</fullName>
    </recommendedName>
</protein>
<dbReference type="Gene3D" id="2.160.20.120">
    <property type="match status" value="1"/>
</dbReference>
<organism evidence="2">
    <name type="scientific">mine drainage metagenome</name>
    <dbReference type="NCBI Taxonomy" id="410659"/>
    <lineage>
        <taxon>unclassified sequences</taxon>
        <taxon>metagenomes</taxon>
        <taxon>ecological metagenomes</taxon>
    </lineage>
</organism>